<accession>A0A564ZDS9</accession>
<feature type="coiled-coil region" evidence="1">
    <location>
        <begin position="285"/>
        <end position="312"/>
    </location>
</feature>
<dbReference type="GO" id="GO:0099518">
    <property type="term" value="P:vesicle cytoskeletal trafficking"/>
    <property type="evidence" value="ECO:0007669"/>
    <property type="project" value="TreeGrafter"/>
</dbReference>
<dbReference type="AlphaFoldDB" id="A0A564ZDS9"/>
<organism evidence="3 4">
    <name type="scientific">Hymenolepis diminuta</name>
    <name type="common">Rat tapeworm</name>
    <dbReference type="NCBI Taxonomy" id="6216"/>
    <lineage>
        <taxon>Eukaryota</taxon>
        <taxon>Metazoa</taxon>
        <taxon>Spiralia</taxon>
        <taxon>Lophotrochozoa</taxon>
        <taxon>Platyhelminthes</taxon>
        <taxon>Cestoda</taxon>
        <taxon>Eucestoda</taxon>
        <taxon>Cyclophyllidea</taxon>
        <taxon>Hymenolepididae</taxon>
        <taxon>Hymenolepis</taxon>
    </lineage>
</organism>
<feature type="compositionally biased region" description="Polar residues" evidence="2">
    <location>
        <begin position="663"/>
        <end position="673"/>
    </location>
</feature>
<sequence>MEVNDTESEVNTKCESGEQQTVLNKEESQSQNEYLDTNEKENELQQLNGHKVSALHSGDYINQTDVDAQSKGSNSSKNASDAKGKLLNSTNLGTKCDNNIAQNDFKSCSHSDNTKFTSAEPGDLSMRLPNEFNQSISLPESSTSRQASEVDKVELPVNLKEVTSPKQISSDNSKKWESSLQENGKEYCQIISASNSQRIPNDSYESSPKIPSVDSPVLAMSTKPGNFCEKTNINKGKDLKLPTVLESVTTHEDSKNLKLDILEASDIDSVSNLSSFGDLESLNEVDFLQKKVKDLTEKLLRSQQQMEGLLEEKQKWLSTRSLTQQKQPPSNQKTSVSSDTAAIVVKFAQSEQQRMKAENRIKELEAMISRMQPVGSKLPVPTEQSGPMKELNKALTEARERAENLRHSLKQEEARVSDLNAKLTATREAHRNEQKRAAGQMEVISKLNRDIDILKRQLKDMGKIREREAKRLCDEMTVQETMVKYNKALAEITTLKDRIAELEEVKQSKIELEVKYEELQHAHDNLVSVREEMASCVERETQLSEFTRRLTERTAGLQSAHLAAQERLAASEKAVAEASRAAHEATELLQATEARARSERAEAAATITQLETKISKLTESEASLKAELARQQVEKAALKRKQNGLDRELARLVAQQRKRSTQELRQQTSQKSDNVSEKSPMGSNLSLSVVSDEKLPPSPAPFHTSEAVQDSTQTPPLGNALLVSSVPLNVNCGLTTITPDMSSISALEVQTLEPNRNLLLNKIDRLQRTNVRLMEKIDFMHEHIGQLTQELQKKTKILQNCLSREAENEGAAVPTTVDANKRQRMRRGGTLMAAVFSGDASAPDSDLRTSLQLNQKLQSVLEDTLYKNLTLKENVDTLADEVAQLKRANSELKIFVSSQCLEENTPQECCLLRSPPP</sequence>
<keyword evidence="1" id="KW-0175">Coiled coil</keyword>
<dbReference type="PANTHER" id="PTHR18911:SF5">
    <property type="entry name" value="COILED-COIL DOMAIN-CONTAINING PROTEIN 186"/>
    <property type="match status" value="1"/>
</dbReference>
<dbReference type="PANTHER" id="PTHR18911">
    <property type="entry name" value="CTCL TUMOR ANTIGEN HD-CL-01"/>
    <property type="match status" value="1"/>
</dbReference>
<feature type="coiled-coil region" evidence="1">
    <location>
        <begin position="347"/>
        <end position="522"/>
    </location>
</feature>
<protein>
    <recommendedName>
        <fullName evidence="5">TMF_TATA_bd domain-containing protein</fullName>
    </recommendedName>
</protein>
<dbReference type="GO" id="GO:0005802">
    <property type="term" value="C:trans-Golgi network"/>
    <property type="evidence" value="ECO:0007669"/>
    <property type="project" value="TreeGrafter"/>
</dbReference>
<keyword evidence="4" id="KW-1185">Reference proteome</keyword>
<proteinExistence type="predicted"/>
<feature type="compositionally biased region" description="Polar residues" evidence="2">
    <location>
        <begin position="17"/>
        <end position="35"/>
    </location>
</feature>
<dbReference type="InterPro" id="IPR038830">
    <property type="entry name" value="CCDC186"/>
</dbReference>
<evidence type="ECO:0000313" key="3">
    <source>
        <dbReference type="EMBL" id="VUZ56964.1"/>
    </source>
</evidence>
<name>A0A564ZDS9_HYMDI</name>
<evidence type="ECO:0000313" key="4">
    <source>
        <dbReference type="Proteomes" id="UP000321570"/>
    </source>
</evidence>
<dbReference type="GO" id="GO:0031267">
    <property type="term" value="F:small GTPase binding"/>
    <property type="evidence" value="ECO:0007669"/>
    <property type="project" value="TreeGrafter"/>
</dbReference>
<evidence type="ECO:0000256" key="2">
    <source>
        <dbReference type="SAM" id="MobiDB-lite"/>
    </source>
</evidence>
<evidence type="ECO:0008006" key="5">
    <source>
        <dbReference type="Google" id="ProtNLM"/>
    </source>
</evidence>
<dbReference type="EMBL" id="CABIJS010000708">
    <property type="protein sequence ID" value="VUZ56964.1"/>
    <property type="molecule type" value="Genomic_DNA"/>
</dbReference>
<reference evidence="3 4" key="1">
    <citation type="submission" date="2019-07" db="EMBL/GenBank/DDBJ databases">
        <authorList>
            <person name="Jastrzebski P J."/>
            <person name="Paukszto L."/>
            <person name="Jastrzebski P J."/>
        </authorList>
    </citation>
    <scope>NUCLEOTIDE SEQUENCE [LARGE SCALE GENOMIC DNA]</scope>
    <source>
        <strain evidence="3 4">WMS-il1</strain>
    </source>
</reference>
<feature type="region of interest" description="Disordered" evidence="2">
    <location>
        <begin position="1"/>
        <end position="94"/>
    </location>
</feature>
<feature type="coiled-coil region" evidence="1">
    <location>
        <begin position="575"/>
        <end position="655"/>
    </location>
</feature>
<gene>
    <name evidence="3" type="ORF">WMSIL1_LOCUS14499</name>
</gene>
<evidence type="ECO:0000256" key="1">
    <source>
        <dbReference type="SAM" id="Coils"/>
    </source>
</evidence>
<feature type="compositionally biased region" description="Polar residues" evidence="2">
    <location>
        <begin position="60"/>
        <end position="79"/>
    </location>
</feature>
<dbReference type="Proteomes" id="UP000321570">
    <property type="component" value="Unassembled WGS sequence"/>
</dbReference>
<feature type="region of interest" description="Disordered" evidence="2">
    <location>
        <begin position="656"/>
        <end position="713"/>
    </location>
</feature>